<dbReference type="SUPFAM" id="SSF52266">
    <property type="entry name" value="SGNH hydrolase"/>
    <property type="match status" value="1"/>
</dbReference>
<name>A0A382K0H2_9ZZZZ</name>
<protein>
    <recommendedName>
        <fullName evidence="2">SGNH hydrolase-type esterase domain-containing protein</fullName>
    </recommendedName>
</protein>
<evidence type="ECO:0000313" key="1">
    <source>
        <dbReference type="EMBL" id="SVC17589.1"/>
    </source>
</evidence>
<proteinExistence type="predicted"/>
<gene>
    <name evidence="1" type="ORF">METZ01_LOCUS270443</name>
</gene>
<sequence>MLFAVEIGARVIEYSGENKCEFIGKDAFKNVEIIKQNQICEDHNSIMYEVDGILKYIPNQNMETININSHGFRGHDFSEKKDLDTYRIFIVGGSTIFGSGTTSDDTTIPSFLQKKFEATHSDQKIEILNAGIGSAYSYSEKYLIENYLIKFQPDLIIIYSGGNDANNRYGVEYTVPGISISQLTPYVEQTDFVGLVKKFIKE</sequence>
<feature type="non-terminal residue" evidence="1">
    <location>
        <position position="202"/>
    </location>
</feature>
<reference evidence="1" key="1">
    <citation type="submission" date="2018-05" db="EMBL/GenBank/DDBJ databases">
        <authorList>
            <person name="Lanie J.A."/>
            <person name="Ng W.-L."/>
            <person name="Kazmierczak K.M."/>
            <person name="Andrzejewski T.M."/>
            <person name="Davidsen T.M."/>
            <person name="Wayne K.J."/>
            <person name="Tettelin H."/>
            <person name="Glass J.I."/>
            <person name="Rusch D."/>
            <person name="Podicherti R."/>
            <person name="Tsui H.-C.T."/>
            <person name="Winkler M.E."/>
        </authorList>
    </citation>
    <scope>NUCLEOTIDE SEQUENCE</scope>
</reference>
<evidence type="ECO:0008006" key="2">
    <source>
        <dbReference type="Google" id="ProtNLM"/>
    </source>
</evidence>
<accession>A0A382K0H2</accession>
<dbReference type="AlphaFoldDB" id="A0A382K0H2"/>
<dbReference type="CDD" id="cd00229">
    <property type="entry name" value="SGNH_hydrolase"/>
    <property type="match status" value="1"/>
</dbReference>
<dbReference type="Gene3D" id="3.40.50.1110">
    <property type="entry name" value="SGNH hydrolase"/>
    <property type="match status" value="1"/>
</dbReference>
<dbReference type="InterPro" id="IPR036514">
    <property type="entry name" value="SGNH_hydro_sf"/>
</dbReference>
<dbReference type="EMBL" id="UINC01077452">
    <property type="protein sequence ID" value="SVC17589.1"/>
    <property type="molecule type" value="Genomic_DNA"/>
</dbReference>
<organism evidence="1">
    <name type="scientific">marine metagenome</name>
    <dbReference type="NCBI Taxonomy" id="408172"/>
    <lineage>
        <taxon>unclassified sequences</taxon>
        <taxon>metagenomes</taxon>
        <taxon>ecological metagenomes</taxon>
    </lineage>
</organism>